<evidence type="ECO:0000313" key="1">
    <source>
        <dbReference type="EMBL" id="XDI05255.1"/>
    </source>
</evidence>
<dbReference type="RefSeq" id="WP_368497639.1">
    <property type="nucleotide sequence ID" value="NZ_CP162511.1"/>
</dbReference>
<dbReference type="InterPro" id="IPR008000">
    <property type="entry name" value="Rham/fucose_mutarotase"/>
</dbReference>
<organism evidence="1">
    <name type="scientific">Herbiconiux sp. A18JL235</name>
    <dbReference type="NCBI Taxonomy" id="3152363"/>
    <lineage>
        <taxon>Bacteria</taxon>
        <taxon>Bacillati</taxon>
        <taxon>Actinomycetota</taxon>
        <taxon>Actinomycetes</taxon>
        <taxon>Micrococcales</taxon>
        <taxon>Microbacteriaceae</taxon>
        <taxon>Herbiconiux</taxon>
    </lineage>
</organism>
<dbReference type="InterPro" id="IPR011008">
    <property type="entry name" value="Dimeric_a/b-barrel"/>
</dbReference>
<accession>A0AB39BGK7</accession>
<dbReference type="GO" id="GO:0016857">
    <property type="term" value="F:racemase and epimerase activity, acting on carbohydrates and derivatives"/>
    <property type="evidence" value="ECO:0007669"/>
    <property type="project" value="InterPro"/>
</dbReference>
<reference evidence="1" key="1">
    <citation type="submission" date="2024-05" db="EMBL/GenBank/DDBJ databases">
        <title>Herbiconiux sp. A18JL235.</title>
        <authorList>
            <person name="Zhang G."/>
        </authorList>
    </citation>
    <scope>NUCLEOTIDE SEQUENCE</scope>
    <source>
        <strain evidence="1">A18JL235</strain>
    </source>
</reference>
<dbReference type="Pfam" id="PF05336">
    <property type="entry name" value="rhaM"/>
    <property type="match status" value="1"/>
</dbReference>
<dbReference type="PANTHER" id="PTHR34389:SF2">
    <property type="entry name" value="L-RHAMNOSE MUTAROTASE"/>
    <property type="match status" value="1"/>
</dbReference>
<gene>
    <name evidence="1" type="ORF">ABFY20_18345</name>
</gene>
<dbReference type="SUPFAM" id="SSF54909">
    <property type="entry name" value="Dimeric alpha+beta barrel"/>
    <property type="match status" value="1"/>
</dbReference>
<dbReference type="EMBL" id="CP162511">
    <property type="protein sequence ID" value="XDI05255.1"/>
    <property type="molecule type" value="Genomic_DNA"/>
</dbReference>
<dbReference type="Gene3D" id="3.30.70.100">
    <property type="match status" value="1"/>
</dbReference>
<dbReference type="PANTHER" id="PTHR34389">
    <property type="entry name" value="L-RHAMNOSE MUTAROTASE"/>
    <property type="match status" value="1"/>
</dbReference>
<sequence length="115" mass="13188">MTQKVCFLLRIDSEAIDEYVERHRTIWPEMLHALKECGYRNYSMFADPTGLLVGYLETDDFELSSRAMAASEVQHAWDAYMTAMFRDVDEARPVGSVVPLLHAFDLDRQLAEVVA</sequence>
<name>A0AB39BGK7_9MICO</name>
<proteinExistence type="predicted"/>
<protein>
    <submittedName>
        <fullName evidence="1">L-rhamnose mutarotase</fullName>
    </submittedName>
</protein>
<dbReference type="AlphaFoldDB" id="A0AB39BGK7"/>
<dbReference type="GO" id="GO:0019301">
    <property type="term" value="P:rhamnose catabolic process"/>
    <property type="evidence" value="ECO:0007669"/>
    <property type="project" value="TreeGrafter"/>
</dbReference>